<protein>
    <recommendedName>
        <fullName evidence="4">DUF2256 domain-containing protein</fullName>
    </recommendedName>
</protein>
<dbReference type="Proteomes" id="UP001055117">
    <property type="component" value="Unassembled WGS sequence"/>
</dbReference>
<name>A0ABQ4QDH4_9HYPH</name>
<sequence length="72" mass="8082">MTGMARRGGDNSEAGQNGSGKNGSGKMVRKGDLPTKICAQCGRPFTWRKKWERVWDEVRYCSDRCRSEAKKA</sequence>
<reference evidence="2 3" key="1">
    <citation type="journal article" date="2021" name="Front. Microbiol.">
        <title>Comprehensive Comparative Genomics and Phenotyping of Methylobacterium Species.</title>
        <authorList>
            <person name="Alessa O."/>
            <person name="Ogura Y."/>
            <person name="Fujitani Y."/>
            <person name="Takami H."/>
            <person name="Hayashi T."/>
            <person name="Sahin N."/>
            <person name="Tani A."/>
        </authorList>
    </citation>
    <scope>NUCLEOTIDE SEQUENCE [LARGE SCALE GENOMIC DNA]</scope>
    <source>
        <strain evidence="2 3">DSM 23679</strain>
    </source>
</reference>
<evidence type="ECO:0000256" key="1">
    <source>
        <dbReference type="SAM" id="MobiDB-lite"/>
    </source>
</evidence>
<dbReference type="Pfam" id="PF10013">
    <property type="entry name" value="DUF2256"/>
    <property type="match status" value="1"/>
</dbReference>
<organism evidence="2 3">
    <name type="scientific">Methylobacterium cerastii</name>
    <dbReference type="NCBI Taxonomy" id="932741"/>
    <lineage>
        <taxon>Bacteria</taxon>
        <taxon>Pseudomonadati</taxon>
        <taxon>Pseudomonadota</taxon>
        <taxon>Alphaproteobacteria</taxon>
        <taxon>Hyphomicrobiales</taxon>
        <taxon>Methylobacteriaceae</taxon>
        <taxon>Methylobacterium</taxon>
    </lineage>
</organism>
<dbReference type="InterPro" id="IPR017136">
    <property type="entry name" value="UCP037205"/>
</dbReference>
<gene>
    <name evidence="2" type="ORF">AFCDBAGC_0608</name>
</gene>
<comment type="caution">
    <text evidence="2">The sequence shown here is derived from an EMBL/GenBank/DDBJ whole genome shotgun (WGS) entry which is preliminary data.</text>
</comment>
<keyword evidence="3" id="KW-1185">Reference proteome</keyword>
<accession>A0ABQ4QDH4</accession>
<proteinExistence type="predicted"/>
<evidence type="ECO:0000313" key="3">
    <source>
        <dbReference type="Proteomes" id="UP001055117"/>
    </source>
</evidence>
<evidence type="ECO:0000313" key="2">
    <source>
        <dbReference type="EMBL" id="GJD42769.1"/>
    </source>
</evidence>
<dbReference type="EMBL" id="BPQG01000006">
    <property type="protein sequence ID" value="GJD42769.1"/>
    <property type="molecule type" value="Genomic_DNA"/>
</dbReference>
<dbReference type="PANTHER" id="PTHR37463">
    <property type="entry name" value="GSL3115 PROTEIN"/>
    <property type="match status" value="1"/>
</dbReference>
<evidence type="ECO:0008006" key="4">
    <source>
        <dbReference type="Google" id="ProtNLM"/>
    </source>
</evidence>
<feature type="region of interest" description="Disordered" evidence="1">
    <location>
        <begin position="1"/>
        <end position="30"/>
    </location>
</feature>
<dbReference type="PANTHER" id="PTHR37463:SF1">
    <property type="entry name" value="DUF2256 DOMAIN-CONTAINING PROTEIN"/>
    <property type="match status" value="1"/>
</dbReference>